<feature type="domain" description="HTH arsR-type" evidence="4">
    <location>
        <begin position="6"/>
        <end position="100"/>
    </location>
</feature>
<accession>A0A4Q7NAP7</accession>
<dbReference type="EMBL" id="SGXD01000005">
    <property type="protein sequence ID" value="RZS79966.1"/>
    <property type="molecule type" value="Genomic_DNA"/>
</dbReference>
<evidence type="ECO:0000256" key="1">
    <source>
        <dbReference type="ARBA" id="ARBA00023015"/>
    </source>
</evidence>
<dbReference type="InterPro" id="IPR036390">
    <property type="entry name" value="WH_DNA-bd_sf"/>
</dbReference>
<dbReference type="SMART" id="SM00418">
    <property type="entry name" value="HTH_ARSR"/>
    <property type="match status" value="1"/>
</dbReference>
<evidence type="ECO:0000313" key="5">
    <source>
        <dbReference type="EMBL" id="RZS79966.1"/>
    </source>
</evidence>
<name>A0A4Q7NAP7_9ACTN</name>
<dbReference type="NCBIfam" id="NF033788">
    <property type="entry name" value="HTH_metalloreg"/>
    <property type="match status" value="1"/>
</dbReference>
<comment type="caution">
    <text evidence="5">The sequence shown here is derived from an EMBL/GenBank/DDBJ whole genome shotgun (WGS) entry which is preliminary data.</text>
</comment>
<dbReference type="GO" id="GO:0003700">
    <property type="term" value="F:DNA-binding transcription factor activity"/>
    <property type="evidence" value="ECO:0007669"/>
    <property type="project" value="InterPro"/>
</dbReference>
<gene>
    <name evidence="5" type="ORF">EV189_3445</name>
</gene>
<proteinExistence type="predicted"/>
<organism evidence="5 6">
    <name type="scientific">Motilibacter rhizosphaerae</name>
    <dbReference type="NCBI Taxonomy" id="598652"/>
    <lineage>
        <taxon>Bacteria</taxon>
        <taxon>Bacillati</taxon>
        <taxon>Actinomycetota</taxon>
        <taxon>Actinomycetes</taxon>
        <taxon>Motilibacterales</taxon>
        <taxon>Motilibacteraceae</taxon>
        <taxon>Motilibacter</taxon>
    </lineage>
</organism>
<dbReference type="PRINTS" id="PR00778">
    <property type="entry name" value="HTHARSR"/>
</dbReference>
<dbReference type="RefSeq" id="WP_231116510.1">
    <property type="nucleotide sequence ID" value="NZ_SGXD01000005.1"/>
</dbReference>
<evidence type="ECO:0000259" key="4">
    <source>
        <dbReference type="PROSITE" id="PS50987"/>
    </source>
</evidence>
<dbReference type="PANTHER" id="PTHR33154">
    <property type="entry name" value="TRANSCRIPTIONAL REGULATOR, ARSR FAMILY"/>
    <property type="match status" value="1"/>
</dbReference>
<dbReference type="SUPFAM" id="SSF46785">
    <property type="entry name" value="Winged helix' DNA-binding domain"/>
    <property type="match status" value="1"/>
</dbReference>
<keyword evidence="6" id="KW-1185">Reference proteome</keyword>
<reference evidence="5 6" key="1">
    <citation type="submission" date="2019-02" db="EMBL/GenBank/DDBJ databases">
        <title>Genomic Encyclopedia of Type Strains, Phase IV (KMG-IV): sequencing the most valuable type-strain genomes for metagenomic binning, comparative biology and taxonomic classification.</title>
        <authorList>
            <person name="Goeker M."/>
        </authorList>
    </citation>
    <scope>NUCLEOTIDE SEQUENCE [LARGE SCALE GENOMIC DNA]</scope>
    <source>
        <strain evidence="5 6">DSM 45622</strain>
    </source>
</reference>
<dbReference type="InterPro" id="IPR036388">
    <property type="entry name" value="WH-like_DNA-bd_sf"/>
</dbReference>
<dbReference type="CDD" id="cd00090">
    <property type="entry name" value="HTH_ARSR"/>
    <property type="match status" value="1"/>
</dbReference>
<keyword evidence="1" id="KW-0805">Transcription regulation</keyword>
<sequence length="102" mass="11177">MPEGKSRPMGDDELDECLRALAHPARREILRLTAARELPAGEIAAALGVAPATASEHLKVLRKTGFVVLTAEGTWRRYRADLTVVERVRDALSAHLGPRPEQ</sequence>
<dbReference type="AlphaFoldDB" id="A0A4Q7NAP7"/>
<protein>
    <submittedName>
        <fullName evidence="5">DNA-binding transcriptional ArsR family regulator</fullName>
    </submittedName>
</protein>
<dbReference type="Pfam" id="PF12840">
    <property type="entry name" value="HTH_20"/>
    <property type="match status" value="1"/>
</dbReference>
<dbReference type="InterPro" id="IPR001845">
    <property type="entry name" value="HTH_ArsR_DNA-bd_dom"/>
</dbReference>
<evidence type="ECO:0000313" key="6">
    <source>
        <dbReference type="Proteomes" id="UP000293638"/>
    </source>
</evidence>
<evidence type="ECO:0000256" key="3">
    <source>
        <dbReference type="ARBA" id="ARBA00023163"/>
    </source>
</evidence>
<keyword evidence="3" id="KW-0804">Transcription</keyword>
<dbReference type="Proteomes" id="UP000293638">
    <property type="component" value="Unassembled WGS sequence"/>
</dbReference>
<dbReference type="InterPro" id="IPR051081">
    <property type="entry name" value="HTH_MetalResp_TranReg"/>
</dbReference>
<keyword evidence="2 5" id="KW-0238">DNA-binding</keyword>
<dbReference type="PANTHER" id="PTHR33154:SF33">
    <property type="entry name" value="TRANSCRIPTIONAL REPRESSOR SDPR"/>
    <property type="match status" value="1"/>
</dbReference>
<dbReference type="PROSITE" id="PS50987">
    <property type="entry name" value="HTH_ARSR_2"/>
    <property type="match status" value="1"/>
</dbReference>
<dbReference type="InterPro" id="IPR011991">
    <property type="entry name" value="ArsR-like_HTH"/>
</dbReference>
<dbReference type="Gene3D" id="1.10.10.10">
    <property type="entry name" value="Winged helix-like DNA-binding domain superfamily/Winged helix DNA-binding domain"/>
    <property type="match status" value="1"/>
</dbReference>
<dbReference type="GO" id="GO:0003677">
    <property type="term" value="F:DNA binding"/>
    <property type="evidence" value="ECO:0007669"/>
    <property type="project" value="UniProtKB-KW"/>
</dbReference>
<evidence type="ECO:0000256" key="2">
    <source>
        <dbReference type="ARBA" id="ARBA00023125"/>
    </source>
</evidence>